<keyword evidence="1" id="KW-0472">Membrane</keyword>
<dbReference type="EMBL" id="JBBKZT010000004">
    <property type="protein sequence ID" value="MEJ8847007.1"/>
    <property type="molecule type" value="Genomic_DNA"/>
</dbReference>
<reference evidence="2 3" key="1">
    <citation type="submission" date="2024-03" db="EMBL/GenBank/DDBJ databases">
        <title>Novel species of the genus Variovorax.</title>
        <authorList>
            <person name="Liu Q."/>
            <person name="Xin Y.-H."/>
        </authorList>
    </citation>
    <scope>NUCLEOTIDE SEQUENCE [LARGE SCALE GENOMIC DNA]</scope>
    <source>
        <strain evidence="2 3">KACC 18900</strain>
    </source>
</reference>
<organism evidence="2 3">
    <name type="scientific">Variovorax rhizosphaerae</name>
    <dbReference type="NCBI Taxonomy" id="1836200"/>
    <lineage>
        <taxon>Bacteria</taxon>
        <taxon>Pseudomonadati</taxon>
        <taxon>Pseudomonadota</taxon>
        <taxon>Betaproteobacteria</taxon>
        <taxon>Burkholderiales</taxon>
        <taxon>Comamonadaceae</taxon>
        <taxon>Variovorax</taxon>
    </lineage>
</organism>
<keyword evidence="1" id="KW-1133">Transmembrane helix</keyword>
<protein>
    <recommendedName>
        <fullName evidence="4">DUF2937 family protein</fullName>
    </recommendedName>
</protein>
<accession>A0ABU8WHL9</accession>
<dbReference type="Proteomes" id="UP001385892">
    <property type="component" value="Unassembled WGS sequence"/>
</dbReference>
<evidence type="ECO:0000313" key="3">
    <source>
        <dbReference type="Proteomes" id="UP001385892"/>
    </source>
</evidence>
<dbReference type="RefSeq" id="WP_340342155.1">
    <property type="nucleotide sequence ID" value="NZ_JBBKZT010000004.1"/>
</dbReference>
<evidence type="ECO:0008006" key="4">
    <source>
        <dbReference type="Google" id="ProtNLM"/>
    </source>
</evidence>
<name>A0ABU8WHL9_9BURK</name>
<evidence type="ECO:0000313" key="2">
    <source>
        <dbReference type="EMBL" id="MEJ8847007.1"/>
    </source>
</evidence>
<sequence length="161" mass="17691">MAELPTDKLCKFFAVGGIVIAVLGGTVAVERFHQAELRRIDADEKANAAKAAYARLSAAIDRQVDLSKSVRAEANATKRAALLADFWKLNDETKLLMPAVDTAIVELKKHGDLNKHFAFMRTLWMYIGGVCVVLGTIASGLGFRSWRKQESQPRKMAGSQK</sequence>
<keyword evidence="3" id="KW-1185">Reference proteome</keyword>
<keyword evidence="1" id="KW-0812">Transmembrane</keyword>
<proteinExistence type="predicted"/>
<gene>
    <name evidence="2" type="ORF">WKW82_10120</name>
</gene>
<feature type="transmembrane region" description="Helical" evidence="1">
    <location>
        <begin position="12"/>
        <end position="29"/>
    </location>
</feature>
<comment type="caution">
    <text evidence="2">The sequence shown here is derived from an EMBL/GenBank/DDBJ whole genome shotgun (WGS) entry which is preliminary data.</text>
</comment>
<feature type="transmembrane region" description="Helical" evidence="1">
    <location>
        <begin position="123"/>
        <end position="146"/>
    </location>
</feature>
<evidence type="ECO:0000256" key="1">
    <source>
        <dbReference type="SAM" id="Phobius"/>
    </source>
</evidence>